<evidence type="ECO:0000313" key="2">
    <source>
        <dbReference type="EMBL" id="AQK98555.1"/>
    </source>
</evidence>
<feature type="compositionally biased region" description="Basic and acidic residues" evidence="1">
    <location>
        <begin position="129"/>
        <end position="141"/>
    </location>
</feature>
<protein>
    <submittedName>
        <fullName evidence="2">Uncharacterized protein</fullName>
    </submittedName>
</protein>
<organism evidence="2">
    <name type="scientific">Zea mays</name>
    <name type="common">Maize</name>
    <dbReference type="NCBI Taxonomy" id="4577"/>
    <lineage>
        <taxon>Eukaryota</taxon>
        <taxon>Viridiplantae</taxon>
        <taxon>Streptophyta</taxon>
        <taxon>Embryophyta</taxon>
        <taxon>Tracheophyta</taxon>
        <taxon>Spermatophyta</taxon>
        <taxon>Magnoliopsida</taxon>
        <taxon>Liliopsida</taxon>
        <taxon>Poales</taxon>
        <taxon>Poaceae</taxon>
        <taxon>PACMAD clade</taxon>
        <taxon>Panicoideae</taxon>
        <taxon>Andropogonodae</taxon>
        <taxon>Andropogoneae</taxon>
        <taxon>Tripsacinae</taxon>
        <taxon>Zea</taxon>
    </lineage>
</organism>
<dbReference type="FunCoup" id="A0A1D6G5P9">
    <property type="interactions" value="17"/>
</dbReference>
<dbReference type="PANTHER" id="PTHR33063:SF15">
    <property type="entry name" value="TRANSPOSASE, PTTA_EN_SPM, PLANT"/>
    <property type="match status" value="1"/>
</dbReference>
<dbReference type="eggNOG" id="ENOG502STEV">
    <property type="taxonomic scope" value="Eukaryota"/>
</dbReference>
<reference evidence="2" key="1">
    <citation type="submission" date="2015-12" db="EMBL/GenBank/DDBJ databases">
        <title>Update maize B73 reference genome by single molecule sequencing technologies.</title>
        <authorList>
            <consortium name="Maize Genome Sequencing Project"/>
            <person name="Ware D."/>
        </authorList>
    </citation>
    <scope>NUCLEOTIDE SEQUENCE</scope>
    <source>
        <tissue evidence="2">Seedling</tissue>
    </source>
</reference>
<dbReference type="ExpressionAtlas" id="A0A1D6G5P9">
    <property type="expression patterns" value="baseline"/>
</dbReference>
<dbReference type="AlphaFoldDB" id="A0A1D6G5P9"/>
<sequence length="296" mass="32956">MPPGRMAGARTRTDIGEEPITEYEKERALKVMRNNKMLSSLGITGFTSLIRSSNTRKNSIAQEDFDPLYEPDHSEDNGHHVSDKAMQDVPYNCERRNTNMSTGSGGTKGSKRVIAPNAEDQVGRVTRQKTKEQSSVEKDVRGSTTNTEEQALISANCPAQHDDEIQICDEGKKMGQFAVDTKNKDVRFACADVMRCVQRQMRYKLKKAYFNGVAADKVRTTSPLSTMTDDQWMQLVNMWSTPKHKDTMESLVGGHGVEGKESKTPLEAVAYVLASSKFLQNIGLVPATKKSGNAWW</sequence>
<name>A0A1D6G5P9_MAIZE</name>
<dbReference type="PANTHER" id="PTHR33063">
    <property type="entry name" value="OS02G0583500 PROTEIN"/>
    <property type="match status" value="1"/>
</dbReference>
<gene>
    <name evidence="2" type="ORF">ZEAMMB73_Zm00001d012004</name>
</gene>
<dbReference type="EMBL" id="CM000784">
    <property type="protein sequence ID" value="AQK98555.1"/>
    <property type="molecule type" value="Genomic_DNA"/>
</dbReference>
<accession>A0A1D6G5P9</accession>
<feature type="region of interest" description="Disordered" evidence="1">
    <location>
        <begin position="94"/>
        <end position="148"/>
    </location>
</feature>
<evidence type="ECO:0000256" key="1">
    <source>
        <dbReference type="SAM" id="MobiDB-lite"/>
    </source>
</evidence>
<proteinExistence type="predicted"/>
<dbReference type="InParanoid" id="A0A1D6G5P9"/>